<dbReference type="HOGENOM" id="CLU_028723_3_0_12"/>
<dbReference type="GO" id="GO:0009003">
    <property type="term" value="F:signal peptidase activity"/>
    <property type="evidence" value="ECO:0007669"/>
    <property type="project" value="UniProtKB-EC"/>
</dbReference>
<dbReference type="GO" id="GO:0016020">
    <property type="term" value="C:membrane"/>
    <property type="evidence" value="ECO:0007669"/>
    <property type="project" value="UniProtKB-SubCell"/>
</dbReference>
<dbReference type="AlphaFoldDB" id="F4LN66"/>
<keyword evidence="3" id="KW-1133">Transmembrane helix</keyword>
<dbReference type="STRING" id="906968.Trebr_1407"/>
<dbReference type="GO" id="GO:0006465">
    <property type="term" value="P:signal peptide processing"/>
    <property type="evidence" value="ECO:0007669"/>
    <property type="project" value="InterPro"/>
</dbReference>
<feature type="transmembrane region" description="Helical" evidence="3">
    <location>
        <begin position="20"/>
        <end position="42"/>
    </location>
</feature>
<evidence type="ECO:0000256" key="2">
    <source>
        <dbReference type="ARBA" id="ARBA00019232"/>
    </source>
</evidence>
<feature type="domain" description="Peptidase S26" evidence="4">
    <location>
        <begin position="24"/>
        <end position="222"/>
    </location>
</feature>
<evidence type="ECO:0000259" key="4">
    <source>
        <dbReference type="Pfam" id="PF10502"/>
    </source>
</evidence>
<accession>F4LN66</accession>
<evidence type="ECO:0000313" key="6">
    <source>
        <dbReference type="Proteomes" id="UP000006546"/>
    </source>
</evidence>
<dbReference type="CDD" id="cd06530">
    <property type="entry name" value="S26_SPase_I"/>
    <property type="match status" value="1"/>
</dbReference>
<dbReference type="InterPro" id="IPR019533">
    <property type="entry name" value="Peptidase_S26"/>
</dbReference>
<dbReference type="OrthoDB" id="9802919at2"/>
<keyword evidence="3" id="KW-0812">Transmembrane</keyword>
<dbReference type="NCBIfam" id="TIGR02227">
    <property type="entry name" value="sigpep_I_bact"/>
    <property type="match status" value="1"/>
</dbReference>
<dbReference type="Gene3D" id="2.10.109.10">
    <property type="entry name" value="Umud Fragment, subunit A"/>
    <property type="match status" value="1"/>
</dbReference>
<evidence type="ECO:0000313" key="5">
    <source>
        <dbReference type="EMBL" id="AEE16831.1"/>
    </source>
</evidence>
<dbReference type="KEGG" id="tbe:Trebr_1407"/>
<dbReference type="Pfam" id="PF10502">
    <property type="entry name" value="Peptidase_S26"/>
    <property type="match status" value="1"/>
</dbReference>
<dbReference type="CDD" id="cd06462">
    <property type="entry name" value="Peptidase_S24_S26"/>
    <property type="match status" value="1"/>
</dbReference>
<comment type="subcellular location">
    <subcellularLocation>
        <location evidence="3">Membrane</location>
        <topology evidence="3">Single-pass type II membrane protein</topology>
    </subcellularLocation>
</comment>
<dbReference type="Proteomes" id="UP000006546">
    <property type="component" value="Chromosome"/>
</dbReference>
<keyword evidence="3" id="KW-0472">Membrane</keyword>
<comment type="similarity">
    <text evidence="1 3">Belongs to the peptidase S26 family.</text>
</comment>
<proteinExistence type="inferred from homology"/>
<dbReference type="InterPro" id="IPR000223">
    <property type="entry name" value="Pept_S26A_signal_pept_1"/>
</dbReference>
<comment type="catalytic activity">
    <reaction evidence="3">
        <text>Cleavage of hydrophobic, N-terminal signal or leader sequences from secreted and periplasmic proteins.</text>
        <dbReference type="EC" id="3.4.21.89"/>
    </reaction>
</comment>
<evidence type="ECO:0000256" key="3">
    <source>
        <dbReference type="RuleBase" id="RU362042"/>
    </source>
</evidence>
<keyword evidence="3" id="KW-0645">Protease</keyword>
<sequence length="231" mass="25765">MARSVYEFSYKHRRALRRNVFIIVAFVLLLFAAVTGIFRFLLFPVAVQSDSMNPGTDRNSLLLVTPLASVERGDTVLVSARAPKRTNTFLSIIDKFVSFATFQQLAPFSSSRKVSETESLRRVVGMPGDTLYMKEYVLYVKPAGSSHFLTEFELSPTAYDIQVQGLPAAWDPSLGVAGEFAETTLKDGEYFLLCDNRISGIDSRVWGVVPKSDIAGRAVLQYFPLNQFGLR</sequence>
<dbReference type="EC" id="3.4.21.89" evidence="3"/>
<dbReference type="SUPFAM" id="SSF51306">
    <property type="entry name" value="LexA/Signal peptidase"/>
    <property type="match status" value="1"/>
</dbReference>
<keyword evidence="6" id="KW-1185">Reference proteome</keyword>
<organism evidence="5 6">
    <name type="scientific">Treponema brennaborense (strain DSM 12168 / CIP 105900 / DD5/3)</name>
    <dbReference type="NCBI Taxonomy" id="906968"/>
    <lineage>
        <taxon>Bacteria</taxon>
        <taxon>Pseudomonadati</taxon>
        <taxon>Spirochaetota</taxon>
        <taxon>Spirochaetia</taxon>
        <taxon>Spirochaetales</taxon>
        <taxon>Treponemataceae</taxon>
        <taxon>Treponema</taxon>
    </lineage>
</organism>
<dbReference type="PANTHER" id="PTHR43390:SF1">
    <property type="entry name" value="CHLOROPLAST PROCESSING PEPTIDASE"/>
    <property type="match status" value="1"/>
</dbReference>
<dbReference type="RefSeq" id="WP_013758536.1">
    <property type="nucleotide sequence ID" value="NC_015500.1"/>
</dbReference>
<dbReference type="PANTHER" id="PTHR43390">
    <property type="entry name" value="SIGNAL PEPTIDASE I"/>
    <property type="match status" value="1"/>
</dbReference>
<gene>
    <name evidence="5" type="ordered locus">Trebr_1407</name>
</gene>
<name>F4LN66_TREBD</name>
<dbReference type="PRINTS" id="PR00727">
    <property type="entry name" value="LEADERPTASE"/>
</dbReference>
<dbReference type="GO" id="GO:0004252">
    <property type="term" value="F:serine-type endopeptidase activity"/>
    <property type="evidence" value="ECO:0007669"/>
    <property type="project" value="InterPro"/>
</dbReference>
<reference evidence="6" key="1">
    <citation type="submission" date="2011-04" db="EMBL/GenBank/DDBJ databases">
        <title>The complete genome of Treponema brennaborense DSM 12168.</title>
        <authorList>
            <person name="Lucas S."/>
            <person name="Han J."/>
            <person name="Lapidus A."/>
            <person name="Bruce D."/>
            <person name="Goodwin L."/>
            <person name="Pitluck S."/>
            <person name="Peters L."/>
            <person name="Kyrpides N."/>
            <person name="Mavromatis K."/>
            <person name="Ivanova N."/>
            <person name="Mikhailova N."/>
            <person name="Pagani I."/>
            <person name="Teshima H."/>
            <person name="Detter J.C."/>
            <person name="Tapia R."/>
            <person name="Han C."/>
            <person name="Land M."/>
            <person name="Hauser L."/>
            <person name="Markowitz V."/>
            <person name="Cheng J.-F."/>
            <person name="Hugenholtz P."/>
            <person name="Woyke T."/>
            <person name="Wu D."/>
            <person name="Gronow S."/>
            <person name="Wellnitz S."/>
            <person name="Brambilla E."/>
            <person name="Klenk H.-P."/>
            <person name="Eisen J.A."/>
        </authorList>
    </citation>
    <scope>NUCLEOTIDE SEQUENCE [LARGE SCALE GENOMIC DNA]</scope>
    <source>
        <strain evidence="6">DSM 12168 / CIP 105900 / DD5/3</strain>
    </source>
</reference>
<protein>
    <recommendedName>
        <fullName evidence="2 3">Signal peptidase I</fullName>
        <ecNumber evidence="3">3.4.21.89</ecNumber>
    </recommendedName>
</protein>
<dbReference type="eggNOG" id="COG0681">
    <property type="taxonomic scope" value="Bacteria"/>
</dbReference>
<evidence type="ECO:0000256" key="1">
    <source>
        <dbReference type="ARBA" id="ARBA00009370"/>
    </source>
</evidence>
<dbReference type="InterPro" id="IPR036286">
    <property type="entry name" value="LexA/Signal_pep-like_sf"/>
</dbReference>
<dbReference type="EMBL" id="CP002696">
    <property type="protein sequence ID" value="AEE16831.1"/>
    <property type="molecule type" value="Genomic_DNA"/>
</dbReference>
<keyword evidence="3" id="KW-0378">Hydrolase</keyword>